<dbReference type="Proteomes" id="UP000332515">
    <property type="component" value="Unassembled WGS sequence"/>
</dbReference>
<sequence>MSCLLGEFPERLAAAIAADPQTDPANTLHHAAEGLNTIGLPLWRLGLHLETLHPTRSGVQIIWEDGQITQSERDRAGATGPAYQASPMRIVDDTGRPLRQRLVPGGAGFAPLEELATRGGTDYLLHPLPFADDIRTAAVSFVTQREGGFTDEDIARLGRAAAVISPFAERAVLRRIALNLLETYVGVRPGMRIYRGQIERGVPERLEAAVLIGDLRGFTELSNRASPEAVINLLDNWFDLFGVGVAAAEGEILKFVGDGVLAIFGAHRGTADAAARGLKASRAILAQADALSIEIGAETVPVKFGLGLHLGTVLYGNVGTATRLDFTVIGPAVNLASRIQDLTKTVPANAVATAEIVRALDEPLEKIGRFPVRGFPEPVDLFRI</sequence>
<dbReference type="GO" id="GO:0035556">
    <property type="term" value="P:intracellular signal transduction"/>
    <property type="evidence" value="ECO:0007669"/>
    <property type="project" value="InterPro"/>
</dbReference>
<dbReference type="Gene3D" id="3.30.70.1230">
    <property type="entry name" value="Nucleotide cyclase"/>
    <property type="match status" value="1"/>
</dbReference>
<comment type="caution">
    <text evidence="2">The sequence shown here is derived from an EMBL/GenBank/DDBJ whole genome shotgun (WGS) entry which is preliminary data.</text>
</comment>
<evidence type="ECO:0000313" key="3">
    <source>
        <dbReference type="Proteomes" id="UP000332515"/>
    </source>
</evidence>
<dbReference type="AlphaFoldDB" id="A0A6A7Y449"/>
<dbReference type="EMBL" id="VWNA01000001">
    <property type="protein sequence ID" value="MQT13157.1"/>
    <property type="molecule type" value="Genomic_DNA"/>
</dbReference>
<dbReference type="InterPro" id="IPR050697">
    <property type="entry name" value="Adenylyl/Guanylyl_Cyclase_3/4"/>
</dbReference>
<name>A0A6A7Y449_9HYPH</name>
<dbReference type="InterPro" id="IPR029787">
    <property type="entry name" value="Nucleotide_cyclase"/>
</dbReference>
<dbReference type="InterPro" id="IPR001054">
    <property type="entry name" value="A/G_cyclase"/>
</dbReference>
<dbReference type="CDD" id="cd07302">
    <property type="entry name" value="CHD"/>
    <property type="match status" value="1"/>
</dbReference>
<dbReference type="SUPFAM" id="SSF55073">
    <property type="entry name" value="Nucleotide cyclase"/>
    <property type="match status" value="1"/>
</dbReference>
<dbReference type="PANTHER" id="PTHR43081">
    <property type="entry name" value="ADENYLATE CYCLASE, TERMINAL-DIFFERENTIATION SPECIFIC-RELATED"/>
    <property type="match status" value="1"/>
</dbReference>
<protein>
    <submittedName>
        <fullName evidence="2">Adenylate/guanylate cyclase domain-containing protein</fullName>
    </submittedName>
</protein>
<evidence type="ECO:0000259" key="1">
    <source>
        <dbReference type="PROSITE" id="PS50125"/>
    </source>
</evidence>
<evidence type="ECO:0000313" key="2">
    <source>
        <dbReference type="EMBL" id="MQT13157.1"/>
    </source>
</evidence>
<dbReference type="Pfam" id="PF00211">
    <property type="entry name" value="Guanylate_cyc"/>
    <property type="match status" value="1"/>
</dbReference>
<dbReference type="PANTHER" id="PTHR43081:SF11">
    <property type="entry name" value="BLR2264 PROTEIN"/>
    <property type="match status" value="1"/>
</dbReference>
<proteinExistence type="predicted"/>
<dbReference type="PROSITE" id="PS50125">
    <property type="entry name" value="GUANYLATE_CYCLASE_2"/>
    <property type="match status" value="1"/>
</dbReference>
<organism evidence="2 3">
    <name type="scientific">Segnochrobactrum spirostomi</name>
    <dbReference type="NCBI Taxonomy" id="2608987"/>
    <lineage>
        <taxon>Bacteria</taxon>
        <taxon>Pseudomonadati</taxon>
        <taxon>Pseudomonadota</taxon>
        <taxon>Alphaproteobacteria</taxon>
        <taxon>Hyphomicrobiales</taxon>
        <taxon>Segnochrobactraceae</taxon>
        <taxon>Segnochrobactrum</taxon>
    </lineage>
</organism>
<dbReference type="SMART" id="SM00044">
    <property type="entry name" value="CYCc"/>
    <property type="match status" value="1"/>
</dbReference>
<gene>
    <name evidence="2" type="ORF">F0357_10990</name>
</gene>
<feature type="domain" description="Guanylate cyclase" evidence="1">
    <location>
        <begin position="209"/>
        <end position="340"/>
    </location>
</feature>
<reference evidence="2 3" key="1">
    <citation type="submission" date="2019-09" db="EMBL/GenBank/DDBJ databases">
        <title>Segnochrobactrum spirostomi gen. nov., sp. nov., isolated from the ciliate Spirostomum cf. yagiui and description of a novel family, Segnochrobactraceae fam. nov. within the order Rhizobiales of the class Alphaproteobacteria.</title>
        <authorList>
            <person name="Akter S."/>
            <person name="Shazib S.U.A."/>
            <person name="Shin M.K."/>
        </authorList>
    </citation>
    <scope>NUCLEOTIDE SEQUENCE [LARGE SCALE GENOMIC DNA]</scope>
    <source>
        <strain evidence="2 3">Sp-1</strain>
    </source>
</reference>
<dbReference type="GO" id="GO:0004016">
    <property type="term" value="F:adenylate cyclase activity"/>
    <property type="evidence" value="ECO:0007669"/>
    <property type="project" value="UniProtKB-ARBA"/>
</dbReference>
<dbReference type="GO" id="GO:0006171">
    <property type="term" value="P:cAMP biosynthetic process"/>
    <property type="evidence" value="ECO:0007669"/>
    <property type="project" value="TreeGrafter"/>
</dbReference>
<dbReference type="RefSeq" id="WP_153481113.1">
    <property type="nucleotide sequence ID" value="NZ_VWNA01000001.1"/>
</dbReference>
<keyword evidence="3" id="KW-1185">Reference proteome</keyword>
<accession>A0A6A7Y449</accession>